<dbReference type="AlphaFoldDB" id="A0A4Y9XVW4"/>
<proteinExistence type="predicted"/>
<dbReference type="GO" id="GO:0071949">
    <property type="term" value="F:FAD binding"/>
    <property type="evidence" value="ECO:0007669"/>
    <property type="project" value="InterPro"/>
</dbReference>
<keyword evidence="2" id="KW-0285">Flavoprotein</keyword>
<gene>
    <name evidence="6" type="ORF">EVG20_g9768</name>
</gene>
<protein>
    <recommendedName>
        <fullName evidence="5">FAD-binding domain-containing protein</fullName>
    </recommendedName>
</protein>
<dbReference type="Pfam" id="PF01494">
    <property type="entry name" value="FAD_binding_3"/>
    <property type="match status" value="1"/>
</dbReference>
<dbReference type="SUPFAM" id="SSF51905">
    <property type="entry name" value="FAD/NAD(P)-binding domain"/>
    <property type="match status" value="1"/>
</dbReference>
<dbReference type="InterPro" id="IPR050641">
    <property type="entry name" value="RIFMO-like"/>
</dbReference>
<keyword evidence="3" id="KW-0274">FAD</keyword>
<sequence>MDSIFKRRIWILGQYAACRILREHLKAYGIEVELAKELVRLEQEDEYATAGIVKRQDGKKVEEIITAKYVVSADGAKGVVRKLLGLTFLGEMRDVLRLIIGDVEVHGIDKEHWHKFDDAPNDSILLRPTDRIEKENIYALVTFGPNLDHERALKDHHYLRQFAYSVVKVPELKIGKFEGVADYRFVTFIRKNHPSN</sequence>
<dbReference type="InterPro" id="IPR036188">
    <property type="entry name" value="FAD/NAD-bd_sf"/>
</dbReference>
<evidence type="ECO:0000256" key="1">
    <source>
        <dbReference type="ARBA" id="ARBA00001974"/>
    </source>
</evidence>
<dbReference type="Proteomes" id="UP000298327">
    <property type="component" value="Unassembled WGS sequence"/>
</dbReference>
<comment type="caution">
    <text evidence="6">The sequence shown here is derived from an EMBL/GenBank/DDBJ whole genome shotgun (WGS) entry which is preliminary data.</text>
</comment>
<accession>A0A4Y9XVW4</accession>
<dbReference type="Gene3D" id="3.30.9.10">
    <property type="entry name" value="D-Amino Acid Oxidase, subunit A, domain 2"/>
    <property type="match status" value="1"/>
</dbReference>
<reference evidence="6 7" key="1">
    <citation type="submission" date="2019-02" db="EMBL/GenBank/DDBJ databases">
        <title>Genome sequencing of the rare red list fungi Dentipellis fragilis.</title>
        <authorList>
            <person name="Buettner E."/>
            <person name="Kellner H."/>
        </authorList>
    </citation>
    <scope>NUCLEOTIDE SEQUENCE [LARGE SCALE GENOMIC DNA]</scope>
    <source>
        <strain evidence="6 7">DSM 105465</strain>
    </source>
</reference>
<dbReference type="PANTHER" id="PTHR43004:SF19">
    <property type="entry name" value="BINDING MONOOXYGENASE, PUTATIVE (JCVI)-RELATED"/>
    <property type="match status" value="1"/>
</dbReference>
<evidence type="ECO:0000313" key="7">
    <source>
        <dbReference type="Proteomes" id="UP000298327"/>
    </source>
</evidence>
<feature type="domain" description="FAD-binding" evidence="5">
    <location>
        <begin position="8"/>
        <end position="163"/>
    </location>
</feature>
<dbReference type="Gene3D" id="3.50.50.60">
    <property type="entry name" value="FAD/NAD(P)-binding domain"/>
    <property type="match status" value="1"/>
</dbReference>
<dbReference type="STRING" id="205917.A0A4Y9XVW4"/>
<evidence type="ECO:0000256" key="3">
    <source>
        <dbReference type="ARBA" id="ARBA00022827"/>
    </source>
</evidence>
<dbReference type="EMBL" id="SEOQ01001045">
    <property type="protein sequence ID" value="TFY54276.1"/>
    <property type="molecule type" value="Genomic_DNA"/>
</dbReference>
<dbReference type="OrthoDB" id="2690153at2759"/>
<keyword evidence="4" id="KW-0560">Oxidoreductase</keyword>
<dbReference type="InterPro" id="IPR002938">
    <property type="entry name" value="FAD-bd"/>
</dbReference>
<dbReference type="GO" id="GO:0016709">
    <property type="term" value="F:oxidoreductase activity, acting on paired donors, with incorporation or reduction of molecular oxygen, NAD(P)H as one donor, and incorporation of one atom of oxygen"/>
    <property type="evidence" value="ECO:0007669"/>
    <property type="project" value="UniProtKB-ARBA"/>
</dbReference>
<keyword evidence="7" id="KW-1185">Reference proteome</keyword>
<comment type="cofactor">
    <cofactor evidence="1">
        <name>FAD</name>
        <dbReference type="ChEBI" id="CHEBI:57692"/>
    </cofactor>
</comment>
<name>A0A4Y9XVW4_9AGAM</name>
<evidence type="ECO:0000256" key="2">
    <source>
        <dbReference type="ARBA" id="ARBA00022630"/>
    </source>
</evidence>
<evidence type="ECO:0000313" key="6">
    <source>
        <dbReference type="EMBL" id="TFY54276.1"/>
    </source>
</evidence>
<evidence type="ECO:0000256" key="4">
    <source>
        <dbReference type="ARBA" id="ARBA00023002"/>
    </source>
</evidence>
<organism evidence="6 7">
    <name type="scientific">Dentipellis fragilis</name>
    <dbReference type="NCBI Taxonomy" id="205917"/>
    <lineage>
        <taxon>Eukaryota</taxon>
        <taxon>Fungi</taxon>
        <taxon>Dikarya</taxon>
        <taxon>Basidiomycota</taxon>
        <taxon>Agaricomycotina</taxon>
        <taxon>Agaricomycetes</taxon>
        <taxon>Russulales</taxon>
        <taxon>Hericiaceae</taxon>
        <taxon>Dentipellis</taxon>
    </lineage>
</organism>
<evidence type="ECO:0000259" key="5">
    <source>
        <dbReference type="Pfam" id="PF01494"/>
    </source>
</evidence>
<dbReference type="PANTHER" id="PTHR43004">
    <property type="entry name" value="TRK SYSTEM POTASSIUM UPTAKE PROTEIN"/>
    <property type="match status" value="1"/>
</dbReference>